<accession>A0A510E3C1</accession>
<dbReference type="Proteomes" id="UP000325030">
    <property type="component" value="Chromosome"/>
</dbReference>
<reference evidence="4" key="1">
    <citation type="submission" date="2018-09" db="EMBL/GenBank/DDBJ databases">
        <title>Complete Genome Sequencing of Sulfolobus sp. JCM 16834.</title>
        <authorList>
            <person name="Kato S."/>
            <person name="Itoh T."/>
            <person name="Ohkuma M."/>
        </authorList>
    </citation>
    <scope>NUCLEOTIDE SEQUENCE [LARGE SCALE GENOMIC DNA]</scope>
    <source>
        <strain evidence="4">IC-007</strain>
    </source>
</reference>
<organism evidence="1 3">
    <name type="scientific">Sulfuracidifex tepidarius</name>
    <dbReference type="NCBI Taxonomy" id="1294262"/>
    <lineage>
        <taxon>Archaea</taxon>
        <taxon>Thermoproteota</taxon>
        <taxon>Thermoprotei</taxon>
        <taxon>Sulfolobales</taxon>
        <taxon>Sulfolobaceae</taxon>
        <taxon>Sulfuracidifex</taxon>
    </lineage>
</organism>
<proteinExistence type="predicted"/>
<dbReference type="EMBL" id="AP018930">
    <property type="protein sequence ID" value="BBG26580.1"/>
    <property type="molecule type" value="Genomic_DNA"/>
</dbReference>
<dbReference type="Proteomes" id="UP000322983">
    <property type="component" value="Chromosome"/>
</dbReference>
<evidence type="ECO:0000313" key="3">
    <source>
        <dbReference type="Proteomes" id="UP000322983"/>
    </source>
</evidence>
<gene>
    <name evidence="1" type="ORF">IC006_1120</name>
    <name evidence="2" type="ORF">IC007_1095</name>
</gene>
<accession>A0A510DUG9</accession>
<evidence type="ECO:0000313" key="2">
    <source>
        <dbReference type="EMBL" id="BBG26580.1"/>
    </source>
</evidence>
<name>A0A510DUG9_9CREN</name>
<dbReference type="KEGG" id="step:IC006_1120"/>
<keyword evidence="3" id="KW-1185">Reference proteome</keyword>
<dbReference type="EMBL" id="AP018929">
    <property type="protein sequence ID" value="BBG23825.1"/>
    <property type="molecule type" value="Genomic_DNA"/>
</dbReference>
<dbReference type="AlphaFoldDB" id="A0A510DUG9"/>
<reference evidence="1 3" key="2">
    <citation type="journal article" date="2020" name="Int. J. Syst. Evol. Microbiol.">
        <title>Sulfuracidifex tepidarius gen. nov., sp. nov. and transfer of Sulfolobus metallicus Huber and Stetter 1992 to the genus Sulfuracidifex as Sulfuracidifex metallicus comb. nov.</title>
        <authorList>
            <person name="Itoh T."/>
            <person name="Miura T."/>
            <person name="Sakai H.D."/>
            <person name="Kato S."/>
            <person name="Ohkuma M."/>
            <person name="Takashina T."/>
        </authorList>
    </citation>
    <scope>NUCLEOTIDE SEQUENCE [LARGE SCALE GENOMIC DNA]</scope>
    <source>
        <strain evidence="1 3">IC-006</strain>
        <strain evidence="2">IC-007</strain>
    </source>
</reference>
<evidence type="ECO:0000313" key="4">
    <source>
        <dbReference type="Proteomes" id="UP000325030"/>
    </source>
</evidence>
<protein>
    <submittedName>
        <fullName evidence="1">Uncharacterized protein</fullName>
    </submittedName>
</protein>
<evidence type="ECO:0000313" key="1">
    <source>
        <dbReference type="EMBL" id="BBG23825.1"/>
    </source>
</evidence>
<sequence length="93" mass="10347">MMRYFSVVNNGKTLLIKNVSERVLTLLAVTVKYGVTVDTVDGMGIRNIGDDLRINKTLGQGETVEVPLKLPDPVLLVVIFKDGEVFRREDISI</sequence>
<dbReference type="STRING" id="1294262.GCA_001316085_01067"/>